<dbReference type="InterPro" id="IPR049560">
    <property type="entry name" value="MeTrfase_RsmB-F_NOP2_cat"/>
</dbReference>
<evidence type="ECO:0000256" key="9">
    <source>
        <dbReference type="ARBA" id="ARBA00022884"/>
    </source>
</evidence>
<dbReference type="Pfam" id="PF01189">
    <property type="entry name" value="Methyltr_RsmB-F"/>
    <property type="match status" value="1"/>
</dbReference>
<evidence type="ECO:0000256" key="6">
    <source>
        <dbReference type="ARBA" id="ARBA00022603"/>
    </source>
</evidence>
<keyword evidence="16" id="KW-1185">Reference proteome</keyword>
<feature type="binding site" evidence="13">
    <location>
        <position position="299"/>
    </location>
    <ligand>
        <name>S-adenosyl-L-methionine</name>
        <dbReference type="ChEBI" id="CHEBI:59789"/>
    </ligand>
</feature>
<keyword evidence="4" id="KW-0963">Cytoplasm</keyword>
<evidence type="ECO:0000256" key="8">
    <source>
        <dbReference type="ARBA" id="ARBA00022691"/>
    </source>
</evidence>
<dbReference type="GO" id="GO:0003723">
    <property type="term" value="F:RNA binding"/>
    <property type="evidence" value="ECO:0007669"/>
    <property type="project" value="UniProtKB-UniRule"/>
</dbReference>
<evidence type="ECO:0000256" key="10">
    <source>
        <dbReference type="ARBA" id="ARBA00030399"/>
    </source>
</evidence>
<dbReference type="PRINTS" id="PR02008">
    <property type="entry name" value="RCMTFAMILY"/>
</dbReference>
<dbReference type="Pfam" id="PF01029">
    <property type="entry name" value="NusB"/>
    <property type="match status" value="1"/>
</dbReference>
<comment type="subcellular location">
    <subcellularLocation>
        <location evidence="2">Cytoplasm</location>
    </subcellularLocation>
</comment>
<organism evidence="15 16">
    <name type="scientific">Parablautia muri</name>
    <dbReference type="NCBI Taxonomy" id="2320879"/>
    <lineage>
        <taxon>Bacteria</taxon>
        <taxon>Bacillati</taxon>
        <taxon>Bacillota</taxon>
        <taxon>Clostridia</taxon>
        <taxon>Lachnospirales</taxon>
        <taxon>Lachnospiraceae</taxon>
        <taxon>Parablautia</taxon>
    </lineage>
</organism>
<comment type="caution">
    <text evidence="15">The sequence shown here is derived from an EMBL/GenBank/DDBJ whole genome shotgun (WGS) entry which is preliminary data.</text>
</comment>
<evidence type="ECO:0000256" key="3">
    <source>
        <dbReference type="ARBA" id="ARBA00012140"/>
    </source>
</evidence>
<comment type="catalytic activity">
    <reaction evidence="12">
        <text>cytidine(967) in 16S rRNA + S-adenosyl-L-methionine = 5-methylcytidine(967) in 16S rRNA + S-adenosyl-L-homocysteine + H(+)</text>
        <dbReference type="Rhea" id="RHEA:42748"/>
        <dbReference type="Rhea" id="RHEA-COMP:10219"/>
        <dbReference type="Rhea" id="RHEA-COMP:10220"/>
        <dbReference type="ChEBI" id="CHEBI:15378"/>
        <dbReference type="ChEBI" id="CHEBI:57856"/>
        <dbReference type="ChEBI" id="CHEBI:59789"/>
        <dbReference type="ChEBI" id="CHEBI:74483"/>
        <dbReference type="ChEBI" id="CHEBI:82748"/>
        <dbReference type="EC" id="2.1.1.176"/>
    </reaction>
</comment>
<dbReference type="SUPFAM" id="SSF48013">
    <property type="entry name" value="NusB-like"/>
    <property type="match status" value="1"/>
</dbReference>
<dbReference type="NCBIfam" id="NF011494">
    <property type="entry name" value="PRK14902.1"/>
    <property type="match status" value="1"/>
</dbReference>
<feature type="binding site" evidence="13">
    <location>
        <position position="326"/>
    </location>
    <ligand>
        <name>S-adenosyl-L-methionine</name>
        <dbReference type="ChEBI" id="CHEBI:59789"/>
    </ligand>
</feature>
<evidence type="ECO:0000256" key="2">
    <source>
        <dbReference type="ARBA" id="ARBA00004496"/>
    </source>
</evidence>
<dbReference type="GO" id="GO:0005737">
    <property type="term" value="C:cytoplasm"/>
    <property type="evidence" value="ECO:0007669"/>
    <property type="project" value="UniProtKB-SubCell"/>
</dbReference>
<evidence type="ECO:0000256" key="5">
    <source>
        <dbReference type="ARBA" id="ARBA00022552"/>
    </source>
</evidence>
<dbReference type="GO" id="GO:0008649">
    <property type="term" value="F:rRNA methyltransferase activity"/>
    <property type="evidence" value="ECO:0007669"/>
    <property type="project" value="InterPro"/>
</dbReference>
<evidence type="ECO:0000256" key="11">
    <source>
        <dbReference type="ARBA" id="ARBA00031088"/>
    </source>
</evidence>
<dbReference type="EC" id="2.1.1.176" evidence="3"/>
<feature type="binding site" evidence="13">
    <location>
        <position position="344"/>
    </location>
    <ligand>
        <name>S-adenosyl-L-methionine</name>
        <dbReference type="ChEBI" id="CHEBI:59789"/>
    </ligand>
</feature>
<keyword evidence="8 13" id="KW-0949">S-adenosyl-L-methionine</keyword>
<comment type="function">
    <text evidence="1">Specifically methylates the cytosine at position 967 (m5C967) of 16S rRNA.</text>
</comment>
<dbReference type="InterPro" id="IPR006027">
    <property type="entry name" value="NusB_RsmB_TIM44"/>
</dbReference>
<dbReference type="Proteomes" id="UP001154420">
    <property type="component" value="Unassembled WGS sequence"/>
</dbReference>
<evidence type="ECO:0000256" key="7">
    <source>
        <dbReference type="ARBA" id="ARBA00022679"/>
    </source>
</evidence>
<evidence type="ECO:0000256" key="12">
    <source>
        <dbReference type="ARBA" id="ARBA00047283"/>
    </source>
</evidence>
<evidence type="ECO:0000259" key="14">
    <source>
        <dbReference type="PROSITE" id="PS51686"/>
    </source>
</evidence>
<reference evidence="15" key="1">
    <citation type="submission" date="2018-09" db="EMBL/GenBank/DDBJ databases">
        <title>Murine metabolic-syndrome-specific gut microbial biobank.</title>
        <authorList>
            <person name="Liu C."/>
        </authorList>
    </citation>
    <scope>NUCLEOTIDE SEQUENCE</scope>
    <source>
        <strain evidence="15">D42-62</strain>
    </source>
</reference>
<dbReference type="SUPFAM" id="SSF53335">
    <property type="entry name" value="S-adenosyl-L-methionine-dependent methyltransferases"/>
    <property type="match status" value="1"/>
</dbReference>
<dbReference type="InterPro" id="IPR023267">
    <property type="entry name" value="RCMT"/>
</dbReference>
<feature type="binding site" evidence="13">
    <location>
        <begin position="275"/>
        <end position="281"/>
    </location>
    <ligand>
        <name>S-adenosyl-L-methionine</name>
        <dbReference type="ChEBI" id="CHEBI:59789"/>
    </ligand>
</feature>
<dbReference type="PANTHER" id="PTHR22807">
    <property type="entry name" value="NOP2 YEAST -RELATED NOL1/NOP2/FMU SUN DOMAIN-CONTAINING"/>
    <property type="match status" value="1"/>
</dbReference>
<sequence length="465" mass="52949">MLIVGNTRELILDMLMEILEKGSYSHLVIRDVLDKYNYSDPRDKSLVKRVTEGTLERLIQIDYILDTFSKVPVSKMKPLIRNLLRMSVYQLLFMESIPASAVINEAVKLSGKRGLKGLSGFVNGVLRNIEREKERIPYPERDKDAVKYLSVQYSMPEWLVYKWIDAYGQEKTQRVLEGLLQERPVSVRLKESLGEKEKEGWISAMQKTKVHLKKHPYLSYAYEISGAEGIRNLPGFAEGYFTVQDVSSMLVTEAAVGTMEEDGGAPEEKMVLDVCAAPGGKSMHIAEKLNGTGKVIARDLSEYKVSLIRDNIGRMGYANIEAQVADARQFDQEMRGWADLVLADLPCSGFGSMGKKRDIKYRAREEALEELILLQRRILDTIWQYVKPGGVLLYSTCTMNPDENEHMVEWFLEHYPFTPEDLSPFLPDALKEEGRSSMLQLFPGIHKTDGFFLARLRRKEDGKAD</sequence>
<name>A0A9X5BGS5_9FIRM</name>
<evidence type="ECO:0000313" key="15">
    <source>
        <dbReference type="EMBL" id="NBJ93769.1"/>
    </source>
</evidence>
<feature type="active site" description="Nucleophile" evidence="13">
    <location>
        <position position="397"/>
    </location>
</feature>
<evidence type="ECO:0000256" key="1">
    <source>
        <dbReference type="ARBA" id="ARBA00002724"/>
    </source>
</evidence>
<keyword evidence="9 13" id="KW-0694">RNA-binding</keyword>
<dbReference type="PANTHER" id="PTHR22807:SF53">
    <property type="entry name" value="RIBOSOMAL RNA SMALL SUBUNIT METHYLTRANSFERASE B-RELATED"/>
    <property type="match status" value="1"/>
</dbReference>
<keyword evidence="6 13" id="KW-0489">Methyltransferase</keyword>
<gene>
    <name evidence="15" type="primary">rsmB</name>
    <name evidence="15" type="ORF">D5281_14485</name>
</gene>
<dbReference type="Gene3D" id="3.40.50.150">
    <property type="entry name" value="Vaccinia Virus protein VP39"/>
    <property type="match status" value="1"/>
</dbReference>
<accession>A0A9X5BGS5</accession>
<dbReference type="InterPro" id="IPR029063">
    <property type="entry name" value="SAM-dependent_MTases_sf"/>
</dbReference>
<protein>
    <recommendedName>
        <fullName evidence="3">16S rRNA (cytosine(967)-C(5))-methyltransferase</fullName>
        <ecNumber evidence="3">2.1.1.176</ecNumber>
    </recommendedName>
    <alternativeName>
        <fullName evidence="10">16S rRNA m5C967 methyltransferase</fullName>
    </alternativeName>
    <alternativeName>
        <fullName evidence="11">rRNA (cytosine-C(5)-)-methyltransferase RsmB</fullName>
    </alternativeName>
</protein>
<dbReference type="GO" id="GO:0006355">
    <property type="term" value="P:regulation of DNA-templated transcription"/>
    <property type="evidence" value="ECO:0007669"/>
    <property type="project" value="InterPro"/>
</dbReference>
<dbReference type="AlphaFoldDB" id="A0A9X5BGS5"/>
<dbReference type="PROSITE" id="PS51686">
    <property type="entry name" value="SAM_MT_RSMB_NOP"/>
    <property type="match status" value="1"/>
</dbReference>
<keyword evidence="7 13" id="KW-0808">Transferase</keyword>
<evidence type="ECO:0000256" key="13">
    <source>
        <dbReference type="PROSITE-ProRule" id="PRU01023"/>
    </source>
</evidence>
<dbReference type="Gene3D" id="1.10.940.10">
    <property type="entry name" value="NusB-like"/>
    <property type="match status" value="1"/>
</dbReference>
<dbReference type="InterPro" id="IPR004573">
    <property type="entry name" value="rRNA_ssu_MeTfrase_B"/>
</dbReference>
<evidence type="ECO:0000256" key="4">
    <source>
        <dbReference type="ARBA" id="ARBA00022490"/>
    </source>
</evidence>
<proteinExistence type="inferred from homology"/>
<dbReference type="EMBL" id="QZDT01000024">
    <property type="protein sequence ID" value="NBJ93769.1"/>
    <property type="molecule type" value="Genomic_DNA"/>
</dbReference>
<evidence type="ECO:0000313" key="16">
    <source>
        <dbReference type="Proteomes" id="UP001154420"/>
    </source>
</evidence>
<comment type="similarity">
    <text evidence="13">Belongs to the class I-like SAM-binding methyltransferase superfamily. RsmB/NOP family.</text>
</comment>
<dbReference type="InterPro" id="IPR035926">
    <property type="entry name" value="NusB-like_sf"/>
</dbReference>
<dbReference type="CDD" id="cd02440">
    <property type="entry name" value="AdoMet_MTases"/>
    <property type="match status" value="1"/>
</dbReference>
<keyword evidence="5" id="KW-0698">rRNA processing</keyword>
<dbReference type="InterPro" id="IPR001678">
    <property type="entry name" value="MeTrfase_RsmB-F_NOP2_dom"/>
</dbReference>
<dbReference type="Gene3D" id="3.30.70.1170">
    <property type="entry name" value="Sun protein, domain 3"/>
    <property type="match status" value="1"/>
</dbReference>
<feature type="domain" description="SAM-dependent MTase RsmB/NOP-type" evidence="14">
    <location>
        <begin position="175"/>
        <end position="459"/>
    </location>
</feature>
<dbReference type="NCBIfam" id="TIGR00563">
    <property type="entry name" value="rsmB"/>
    <property type="match status" value="1"/>
</dbReference>